<sequence>MLNETEITSRVALTLPNGKLNPAAVGWTRTPLHDTSGIGRGLQRWGRNKRWEYWAITSPTHIIALTVSSLDYAAVHELWVLDRATGESVGANVTGILGGSATLPPSLGDGSARAKTGKLTIDIAEVPGGTRLRASTARVRLDIMAAKPEGHESLGVVVPWNDRQFQYTVKDVARPASGTVSVDGRSHHLAAGDSWAVLDHGRGRWPYSMHWNWGAGSGTTDGRTIGLQLGSKWTDGTGATENALLVDGRLHKISESLVWDYSTTDWLAPWHIHGASADLVFTPFYDKVSAINLGVLSNNTHQCFGHYDGDIADSDGNRIKVAGILGWAEDVHNRW</sequence>
<dbReference type="InterPro" id="IPR021243">
    <property type="entry name" value="DUF2804"/>
</dbReference>
<evidence type="ECO:0000313" key="2">
    <source>
        <dbReference type="Proteomes" id="UP000237061"/>
    </source>
</evidence>
<protein>
    <submittedName>
        <fullName evidence="1">DUF2804 domain-containing protein</fullName>
    </submittedName>
</protein>
<dbReference type="PANTHER" id="PTHR35868">
    <property type="entry name" value="DUF2804 DOMAIN-CONTAINING PROTEIN-RELATED"/>
    <property type="match status" value="1"/>
</dbReference>
<dbReference type="AlphaFoldDB" id="A0A2S3ZW40"/>
<keyword evidence="2" id="KW-1185">Reference proteome</keyword>
<proteinExistence type="predicted"/>
<accession>A0A2S3ZW40</accession>
<dbReference type="PANTHER" id="PTHR35868:SF3">
    <property type="entry name" value="DUF2804 DOMAIN-CONTAINING PROTEIN"/>
    <property type="match status" value="1"/>
</dbReference>
<dbReference type="Proteomes" id="UP000237061">
    <property type="component" value="Unassembled WGS sequence"/>
</dbReference>
<comment type="caution">
    <text evidence="1">The sequence shown here is derived from an EMBL/GenBank/DDBJ whole genome shotgun (WGS) entry which is preliminary data.</text>
</comment>
<organism evidence="1 2">
    <name type="scientific">Arthrobacter glacialis</name>
    <dbReference type="NCBI Taxonomy" id="1664"/>
    <lineage>
        <taxon>Bacteria</taxon>
        <taxon>Bacillati</taxon>
        <taxon>Actinomycetota</taxon>
        <taxon>Actinomycetes</taxon>
        <taxon>Micrococcales</taxon>
        <taxon>Micrococcaceae</taxon>
        <taxon>Arthrobacter</taxon>
    </lineage>
</organism>
<evidence type="ECO:0000313" key="1">
    <source>
        <dbReference type="EMBL" id="POH73107.1"/>
    </source>
</evidence>
<name>A0A2S3ZW40_ARTGL</name>
<dbReference type="Pfam" id="PF10974">
    <property type="entry name" value="DUF2804"/>
    <property type="match status" value="1"/>
</dbReference>
<gene>
    <name evidence="1" type="ORF">CVS27_12805</name>
</gene>
<dbReference type="EMBL" id="PPXC01000009">
    <property type="protein sequence ID" value="POH73107.1"/>
    <property type="molecule type" value="Genomic_DNA"/>
</dbReference>
<reference evidence="1 2" key="1">
    <citation type="submission" date="2018-01" db="EMBL/GenBank/DDBJ databases">
        <title>Arthrobacter sp. nov., from glaciers in China.</title>
        <authorList>
            <person name="Liu Q."/>
            <person name="Xin Y.-H."/>
        </authorList>
    </citation>
    <scope>NUCLEOTIDE SEQUENCE [LARGE SCALE GENOMIC DNA]</scope>
    <source>
        <strain evidence="1 2">HLT2-12-2</strain>
    </source>
</reference>